<feature type="domain" description="Lon N-terminal" evidence="17">
    <location>
        <begin position="42"/>
        <end position="238"/>
    </location>
</feature>
<dbReference type="InterPro" id="IPR027417">
    <property type="entry name" value="P-loop_NTPase"/>
</dbReference>
<evidence type="ECO:0000313" key="19">
    <source>
        <dbReference type="Proteomes" id="UP000007486"/>
    </source>
</evidence>
<dbReference type="GO" id="GO:0034605">
    <property type="term" value="P:cellular response to heat"/>
    <property type="evidence" value="ECO:0007669"/>
    <property type="project" value="UniProtKB-UniRule"/>
</dbReference>
<dbReference type="PROSITE" id="PS51786">
    <property type="entry name" value="LON_PROTEOLYTIC"/>
    <property type="match status" value="1"/>
</dbReference>
<keyword evidence="19" id="KW-1185">Reference proteome</keyword>
<evidence type="ECO:0000256" key="14">
    <source>
        <dbReference type="PROSITE-ProRule" id="PRU01122"/>
    </source>
</evidence>
<dbReference type="RefSeq" id="WP_013616619.1">
    <property type="nucleotide sequence ID" value="NC_015164.1"/>
</dbReference>
<comment type="induction">
    <text evidence="10">By heat shock.</text>
</comment>
<feature type="binding site" evidence="10 13">
    <location>
        <begin position="388"/>
        <end position="395"/>
    </location>
    <ligand>
        <name>ATP</name>
        <dbReference type="ChEBI" id="CHEBI:30616"/>
    </ligand>
</feature>
<dbReference type="InterPro" id="IPR015947">
    <property type="entry name" value="PUA-like_sf"/>
</dbReference>
<dbReference type="HAMAP" id="MF_01973">
    <property type="entry name" value="lon_bact"/>
    <property type="match status" value="1"/>
</dbReference>
<evidence type="ECO:0000313" key="18">
    <source>
        <dbReference type="EMBL" id="ADY35160.1"/>
    </source>
</evidence>
<evidence type="ECO:0000256" key="15">
    <source>
        <dbReference type="RuleBase" id="RU000591"/>
    </source>
</evidence>
<feature type="domain" description="Lon proteolytic" evidence="16">
    <location>
        <begin position="625"/>
        <end position="807"/>
    </location>
</feature>
<dbReference type="InterPro" id="IPR003111">
    <property type="entry name" value="Lon_prtase_N"/>
</dbReference>
<dbReference type="Pfam" id="PF05362">
    <property type="entry name" value="Lon_C"/>
    <property type="match status" value="1"/>
</dbReference>
<dbReference type="InterPro" id="IPR004815">
    <property type="entry name" value="Lon_bac/euk-typ"/>
</dbReference>
<dbReference type="PIRSF" id="PIRSF001174">
    <property type="entry name" value="Lon_proteas"/>
    <property type="match status" value="1"/>
</dbReference>
<dbReference type="CDD" id="cd19500">
    <property type="entry name" value="RecA-like_Lon"/>
    <property type="match status" value="1"/>
</dbReference>
<evidence type="ECO:0000259" key="16">
    <source>
        <dbReference type="PROSITE" id="PS51786"/>
    </source>
</evidence>
<proteinExistence type="evidence at transcript level"/>
<dbReference type="OrthoDB" id="9803599at2"/>
<dbReference type="STRING" id="667015.Bacsa_0564"/>
<dbReference type="InterPro" id="IPR046336">
    <property type="entry name" value="Lon_prtase_N_sf"/>
</dbReference>
<dbReference type="Gene3D" id="2.30.130.40">
    <property type="entry name" value="LON domain-like"/>
    <property type="match status" value="1"/>
</dbReference>
<comment type="subcellular location">
    <subcellularLocation>
        <location evidence="1 10 11">Cytoplasm</location>
    </subcellularLocation>
</comment>
<evidence type="ECO:0000256" key="1">
    <source>
        <dbReference type="ARBA" id="ARBA00004496"/>
    </source>
</evidence>
<dbReference type="Pfam" id="PF00004">
    <property type="entry name" value="AAA"/>
    <property type="match status" value="1"/>
</dbReference>
<dbReference type="InterPro" id="IPR003593">
    <property type="entry name" value="AAA+_ATPase"/>
</dbReference>
<evidence type="ECO:0000256" key="6">
    <source>
        <dbReference type="ARBA" id="ARBA00022825"/>
    </source>
</evidence>
<keyword evidence="6 10" id="KW-0720">Serine protease</keyword>
<dbReference type="GO" id="GO:0004176">
    <property type="term" value="F:ATP-dependent peptidase activity"/>
    <property type="evidence" value="ECO:0007669"/>
    <property type="project" value="UniProtKB-UniRule"/>
</dbReference>
<dbReference type="GO" id="GO:0006515">
    <property type="term" value="P:protein quality control for misfolded or incompletely synthesized proteins"/>
    <property type="evidence" value="ECO:0007669"/>
    <property type="project" value="UniProtKB-UniRule"/>
</dbReference>
<dbReference type="InterPro" id="IPR027065">
    <property type="entry name" value="Lon_Prtase"/>
</dbReference>
<dbReference type="PANTHER" id="PTHR10046">
    <property type="entry name" value="ATP DEPENDENT LON PROTEASE FAMILY MEMBER"/>
    <property type="match status" value="1"/>
</dbReference>
<evidence type="ECO:0000256" key="13">
    <source>
        <dbReference type="PIRSR" id="PIRSR001174-2"/>
    </source>
</evidence>
<dbReference type="Pfam" id="PF22667">
    <property type="entry name" value="Lon_lid"/>
    <property type="match status" value="1"/>
</dbReference>
<dbReference type="PROSITE" id="PS51787">
    <property type="entry name" value="LON_N"/>
    <property type="match status" value="1"/>
</dbReference>
<evidence type="ECO:0000256" key="3">
    <source>
        <dbReference type="ARBA" id="ARBA00022670"/>
    </source>
</evidence>
<evidence type="ECO:0000256" key="12">
    <source>
        <dbReference type="PIRSR" id="PIRSR001174-1"/>
    </source>
</evidence>
<evidence type="ECO:0000256" key="5">
    <source>
        <dbReference type="ARBA" id="ARBA00022801"/>
    </source>
</evidence>
<dbReference type="GO" id="GO:0016887">
    <property type="term" value="F:ATP hydrolysis activity"/>
    <property type="evidence" value="ECO:0007669"/>
    <property type="project" value="UniProtKB-UniRule"/>
</dbReference>
<evidence type="ECO:0000256" key="7">
    <source>
        <dbReference type="ARBA" id="ARBA00022840"/>
    </source>
</evidence>
<dbReference type="Pfam" id="PF02190">
    <property type="entry name" value="LON_substr_bdg"/>
    <property type="match status" value="1"/>
</dbReference>
<dbReference type="SMART" id="SM00382">
    <property type="entry name" value="AAA"/>
    <property type="match status" value="1"/>
</dbReference>
<keyword evidence="8 10" id="KW-0346">Stress response</keyword>
<keyword evidence="4 10" id="KW-0547">Nucleotide-binding</keyword>
<dbReference type="SMART" id="SM00464">
    <property type="entry name" value="LON"/>
    <property type="match status" value="1"/>
</dbReference>
<comment type="catalytic activity">
    <reaction evidence="9 10 11 14">
        <text>Hydrolysis of proteins in presence of ATP.</text>
        <dbReference type="EC" id="3.4.21.53"/>
    </reaction>
</comment>
<dbReference type="Proteomes" id="UP000007486">
    <property type="component" value="Chromosome"/>
</dbReference>
<dbReference type="Gene3D" id="3.40.50.300">
    <property type="entry name" value="P-loop containing nucleotide triphosphate hydrolases"/>
    <property type="match status" value="1"/>
</dbReference>
<evidence type="ECO:0000256" key="4">
    <source>
        <dbReference type="ARBA" id="ARBA00022741"/>
    </source>
</evidence>
<dbReference type="AlphaFoldDB" id="F0QZZ5"/>
<dbReference type="SUPFAM" id="SSF88697">
    <property type="entry name" value="PUA domain-like"/>
    <property type="match status" value="1"/>
</dbReference>
<dbReference type="NCBIfam" id="TIGR00763">
    <property type="entry name" value="lon"/>
    <property type="match status" value="1"/>
</dbReference>
<feature type="active site" evidence="10 12">
    <location>
        <position position="713"/>
    </location>
</feature>
<dbReference type="InterPro" id="IPR008269">
    <property type="entry name" value="Lon_proteolytic"/>
</dbReference>
<organism evidence="18 19">
    <name type="scientific">Phocaeicola salanitronis (strain DSM 18170 / JCM 13657 / CCUG 60908 / BL78)</name>
    <name type="common">Bacteroides salanitronis</name>
    <dbReference type="NCBI Taxonomy" id="667015"/>
    <lineage>
        <taxon>Bacteria</taxon>
        <taxon>Pseudomonadati</taxon>
        <taxon>Bacteroidota</taxon>
        <taxon>Bacteroidia</taxon>
        <taxon>Bacteroidales</taxon>
        <taxon>Bacteroidaceae</taxon>
        <taxon>Phocaeicola</taxon>
    </lineage>
</organism>
<protein>
    <recommendedName>
        <fullName evidence="10 11">Lon protease</fullName>
        <ecNumber evidence="10 11">3.4.21.53</ecNumber>
    </recommendedName>
    <alternativeName>
        <fullName evidence="10">ATP-dependent protease La</fullName>
    </alternativeName>
</protein>
<dbReference type="InterPro" id="IPR054594">
    <property type="entry name" value="Lon_lid"/>
</dbReference>
<reference evidence="18 19" key="1">
    <citation type="journal article" date="2011" name="Stand. Genomic Sci.">
        <title>Complete genome sequence of Bacteroides salanitronis type strain (BL78).</title>
        <authorList>
            <person name="Gronow S."/>
            <person name="Held B."/>
            <person name="Lucas S."/>
            <person name="Lapidus A."/>
            <person name="Del Rio T.G."/>
            <person name="Nolan M."/>
            <person name="Tice H."/>
            <person name="Deshpande S."/>
            <person name="Cheng J.F."/>
            <person name="Pitluck S."/>
            <person name="Liolios K."/>
            <person name="Pagani I."/>
            <person name="Ivanova N."/>
            <person name="Mavromatis K."/>
            <person name="Pati A."/>
            <person name="Tapia R."/>
            <person name="Han C."/>
            <person name="Goodwin L."/>
            <person name="Chen A."/>
            <person name="Palaniappan K."/>
            <person name="Land M."/>
            <person name="Hauser L."/>
            <person name="Chang Y.J."/>
            <person name="Jeffries C.D."/>
            <person name="Brambilla E.M."/>
            <person name="Rohde M."/>
            <person name="Goker M."/>
            <person name="Detter J.C."/>
            <person name="Woyke T."/>
            <person name="Bristow J."/>
            <person name="Markowitz V."/>
            <person name="Hugenholtz P."/>
            <person name="Kyrpides N.C."/>
            <person name="Klenk H.P."/>
            <person name="Eisen J.A."/>
        </authorList>
    </citation>
    <scope>NUCLEOTIDE SEQUENCE [LARGE SCALE GENOMIC DNA]</scope>
    <source>
        <strain evidence="18 19">DSM 18170</strain>
    </source>
</reference>
<dbReference type="Gene3D" id="1.20.5.5270">
    <property type="match status" value="1"/>
</dbReference>
<dbReference type="FunFam" id="3.40.50.300:FF:000021">
    <property type="entry name" value="Lon protease homolog"/>
    <property type="match status" value="1"/>
</dbReference>
<dbReference type="InterPro" id="IPR027543">
    <property type="entry name" value="Lon_bac"/>
</dbReference>
<gene>
    <name evidence="10" type="primary">lon</name>
    <name evidence="18" type="ordered locus">Bacsa_0564</name>
</gene>
<dbReference type="Gene3D" id="1.10.8.60">
    <property type="match status" value="1"/>
</dbReference>
<accession>F0QZZ5</accession>
<dbReference type="InterPro" id="IPR003959">
    <property type="entry name" value="ATPase_AAA_core"/>
</dbReference>
<dbReference type="GO" id="GO:0004252">
    <property type="term" value="F:serine-type endopeptidase activity"/>
    <property type="evidence" value="ECO:0007669"/>
    <property type="project" value="UniProtKB-UniRule"/>
</dbReference>
<evidence type="ECO:0000256" key="10">
    <source>
        <dbReference type="HAMAP-Rule" id="MF_01973"/>
    </source>
</evidence>
<keyword evidence="2 10" id="KW-0963">Cytoplasm</keyword>
<dbReference type="GO" id="GO:0043565">
    <property type="term" value="F:sequence-specific DNA binding"/>
    <property type="evidence" value="ECO:0007669"/>
    <property type="project" value="UniProtKB-UniRule"/>
</dbReference>
<dbReference type="Gene3D" id="3.30.230.10">
    <property type="match status" value="1"/>
</dbReference>
<comment type="subunit">
    <text evidence="10 11">Homohexamer. Organized in a ring with a central cavity.</text>
</comment>
<dbReference type="PRINTS" id="PR00830">
    <property type="entry name" value="ENDOLAPTASE"/>
</dbReference>
<evidence type="ECO:0000259" key="17">
    <source>
        <dbReference type="PROSITE" id="PS51787"/>
    </source>
</evidence>
<keyword evidence="5 10" id="KW-0378">Hydrolase</keyword>
<dbReference type="KEGG" id="bsa:Bacsa_0564"/>
<evidence type="ECO:0000256" key="9">
    <source>
        <dbReference type="ARBA" id="ARBA00050665"/>
    </source>
</evidence>
<dbReference type="EC" id="3.4.21.53" evidence="10 11"/>
<dbReference type="Gene3D" id="1.20.58.1480">
    <property type="match status" value="1"/>
</dbReference>
<comment type="function">
    <text evidence="10">ATP-dependent serine protease that mediates the selective degradation of mutant and abnormal proteins as well as certain short-lived regulatory proteins. Required for cellular homeostasis and for survival from DNA damage and developmental changes induced by stress. Degrades polypeptides processively to yield small peptide fragments that are 5 to 10 amino acids long. Binds to DNA in a double-stranded, site-specific manner.</text>
</comment>
<dbReference type="GO" id="GO:0005524">
    <property type="term" value="F:ATP binding"/>
    <property type="evidence" value="ECO:0007669"/>
    <property type="project" value="UniProtKB-UniRule"/>
</dbReference>
<dbReference type="EMBL" id="CP002530">
    <property type="protein sequence ID" value="ADY35160.1"/>
    <property type="molecule type" value="Genomic_DNA"/>
</dbReference>
<dbReference type="SUPFAM" id="SSF54211">
    <property type="entry name" value="Ribosomal protein S5 domain 2-like"/>
    <property type="match status" value="1"/>
</dbReference>
<dbReference type="eggNOG" id="COG0466">
    <property type="taxonomic scope" value="Bacteria"/>
</dbReference>
<keyword evidence="7 10" id="KW-0067">ATP-binding</keyword>
<sequence>MVRRKRNENDFEMQSTTDEVSMVTEIKADAESPSADELTGELPIMTLRNMLMFTSIVMPVTVGRQSTLKLVRSALKNKQHIIIATQKMAEVEEPGINDLYPLAVIGRILRIFELPGGTTTVILQASNVKVRLEEITSSLPYLKGRVQIEPEDMSVKDNDEFMALMDMCTDLANQYVDASDRLSPDVTFALKNLPKDHIMVNYICTNFPFSLDEKFELMSKDTLKDRLYNLIQVLNRETKLAELKHDIQMRTREDLDRQQREYFLQQQIKNIQDELGNGQEDEIDELRNKGNAKKWSKEVAATFERELQKLERINPQSPDYNVQLTYLQTLLSLPWNVFTTDSLNIPNAEKILNKDHYGLEKVKERILEHLAVLKLKGDLKSPILCLYGPPGVGKTSLGRSIASALKRKYIRMSLGGVHDEAEIRGHRKTYIGAMPGRIIKSLMKAESSNPVIILDEIDKLGNDRQGDPASAMLEVLDPEQNNTFHDNYIDLDYDLSKVMFIATANNLSTIPTPLLDRMELIEVSGYITEEKIEIARRHLIPKEMLANGLTKAHVKFTKPAIEYIIENYTRESGVRELEKKIGKVMRKIALEIASDKFTGLHELKADDIKQYLGTPEYSRDKYQGNGYAGVVTGLAWTAVGGEILFVETSLSKGKGERLTLTGNLGDVMKESAMLALEYLKAHSFLLNLPEGIFENWNIHIHVPEGAIPKDGPSAGITMVTSLASALTQRKVKPNLAMTGEITLRGKVLPVGGIREKILAAKRAGITDIILCEENRKDIEEIQPLYLKGLEFHYVKDIKEVLQLALTDEKVADAIDFEAILKKEKEQEAMRSKEEKTPII</sequence>
<dbReference type="PROSITE" id="PS01046">
    <property type="entry name" value="LON_SER"/>
    <property type="match status" value="1"/>
</dbReference>
<name>F0QZZ5_PHOSB</name>
<evidence type="ECO:0000256" key="2">
    <source>
        <dbReference type="ARBA" id="ARBA00022490"/>
    </source>
</evidence>
<dbReference type="InterPro" id="IPR014721">
    <property type="entry name" value="Ribsml_uS5_D2-typ_fold_subgr"/>
</dbReference>
<comment type="similarity">
    <text evidence="10 11 14 15">Belongs to the peptidase S16 family.</text>
</comment>
<evidence type="ECO:0000256" key="11">
    <source>
        <dbReference type="PIRNR" id="PIRNR001174"/>
    </source>
</evidence>
<dbReference type="HOGENOM" id="CLU_004109_4_0_10"/>
<feature type="active site" evidence="10 12">
    <location>
        <position position="756"/>
    </location>
</feature>
<dbReference type="InterPro" id="IPR008268">
    <property type="entry name" value="Peptidase_S16_AS"/>
</dbReference>
<dbReference type="InterPro" id="IPR020568">
    <property type="entry name" value="Ribosomal_Su5_D2-typ_SF"/>
</dbReference>
<dbReference type="SUPFAM" id="SSF52540">
    <property type="entry name" value="P-loop containing nucleoside triphosphate hydrolases"/>
    <property type="match status" value="1"/>
</dbReference>
<keyword evidence="3 10" id="KW-0645">Protease</keyword>
<evidence type="ECO:0000256" key="8">
    <source>
        <dbReference type="ARBA" id="ARBA00023016"/>
    </source>
</evidence>
<dbReference type="GO" id="GO:0005737">
    <property type="term" value="C:cytoplasm"/>
    <property type="evidence" value="ECO:0007669"/>
    <property type="project" value="UniProtKB-SubCell"/>
</dbReference>